<feature type="compositionally biased region" description="Polar residues" evidence="1">
    <location>
        <begin position="352"/>
        <end position="369"/>
    </location>
</feature>
<dbReference type="Proteomes" id="UP001198242">
    <property type="component" value="Unassembled WGS sequence"/>
</dbReference>
<dbReference type="Pfam" id="PF18838">
    <property type="entry name" value="LPD23"/>
    <property type="match status" value="1"/>
</dbReference>
<protein>
    <submittedName>
        <fullName evidence="4">Uncharacterized protein</fullName>
    </submittedName>
</protein>
<evidence type="ECO:0000313" key="4">
    <source>
        <dbReference type="EMBL" id="MCC2211523.1"/>
    </source>
</evidence>
<gene>
    <name evidence="4" type="ORF">LKE05_12075</name>
</gene>
<feature type="region of interest" description="Disordered" evidence="1">
    <location>
        <begin position="352"/>
        <end position="372"/>
    </location>
</feature>
<dbReference type="Pfam" id="PF18798">
    <property type="entry name" value="LPD3"/>
    <property type="match status" value="1"/>
</dbReference>
<dbReference type="InterPro" id="IPR040696">
    <property type="entry name" value="LPD23"/>
</dbReference>
<evidence type="ECO:0000256" key="1">
    <source>
        <dbReference type="SAM" id="MobiDB-lite"/>
    </source>
</evidence>
<dbReference type="EMBL" id="JAJEQM010000019">
    <property type="protein sequence ID" value="MCC2211523.1"/>
    <property type="molecule type" value="Genomic_DNA"/>
</dbReference>
<proteinExistence type="predicted"/>
<sequence length="398" mass="44987">MSLFYIIPGRSRTVINRDSGMVIQITPRGIKETFGEKNFYKLGRKIKIAKLAVVRDLPDIIKRGKLLTDNVENVHNPNSAVKYAYTESTAIIDGHPITINIDVRKSPDKNIFWVHKVDFAQKNNGVPSQEKSLDMGFSYSVSDSIPQNNSNVKYSFGGKNSKIADIGLLQKAETLEKDGASAEEIRKVTGWSRGLDNKWKFEIDDSKAKYKEEKIRLGKAVNLNEVLEHEDLFKAYPDLKKVKVKEISDLDARGVYSPNFDCIFISENLPTQEKLKSLIHEVQHAIQVREGFAVGESPDNENRNRSAGEIEADDVKSRQSMSKEERLNTFPESMKPTQNADVVFWENGKGTNKTKFSLKGNSDNENSNIGEKDVEAIQSIARKSIYDFSDEDMKKTKK</sequence>
<dbReference type="InterPro" id="IPR040824">
    <property type="entry name" value="LPD3"/>
</dbReference>
<feature type="compositionally biased region" description="Basic and acidic residues" evidence="1">
    <location>
        <begin position="300"/>
        <end position="321"/>
    </location>
</feature>
<keyword evidence="5" id="KW-1185">Reference proteome</keyword>
<feature type="domain" description="Large polyvalent protein-associated" evidence="2">
    <location>
        <begin position="12"/>
        <end position="110"/>
    </location>
</feature>
<organism evidence="4 5">
    <name type="scientific">Hominilimicola fabiformis</name>
    <dbReference type="NCBI Taxonomy" id="2885356"/>
    <lineage>
        <taxon>Bacteria</taxon>
        <taxon>Bacillati</taxon>
        <taxon>Bacillota</taxon>
        <taxon>Clostridia</taxon>
        <taxon>Eubacteriales</taxon>
        <taxon>Oscillospiraceae</taxon>
        <taxon>Hominilimicola</taxon>
    </lineage>
</organism>
<evidence type="ECO:0000259" key="2">
    <source>
        <dbReference type="Pfam" id="PF18798"/>
    </source>
</evidence>
<name>A0AAE3JA14_9FIRM</name>
<dbReference type="Gene3D" id="1.10.10.2910">
    <property type="match status" value="1"/>
</dbReference>
<accession>A0AAE3JA14</accession>
<feature type="region of interest" description="Disordered" evidence="1">
    <location>
        <begin position="293"/>
        <end position="321"/>
    </location>
</feature>
<feature type="domain" description="Large polyvalent protein associated" evidence="3">
    <location>
        <begin position="154"/>
        <end position="209"/>
    </location>
</feature>
<reference evidence="4 5" key="1">
    <citation type="submission" date="2021-10" db="EMBL/GenBank/DDBJ databases">
        <title>Anaerobic single-cell dispensing facilitates the cultivation of human gut bacteria.</title>
        <authorList>
            <person name="Afrizal A."/>
        </authorList>
    </citation>
    <scope>NUCLEOTIDE SEQUENCE [LARGE SCALE GENOMIC DNA]</scope>
    <source>
        <strain evidence="4 5">CLA-AA-H232</strain>
    </source>
</reference>
<evidence type="ECO:0000313" key="5">
    <source>
        <dbReference type="Proteomes" id="UP001198242"/>
    </source>
</evidence>
<dbReference type="RefSeq" id="WP_308457013.1">
    <property type="nucleotide sequence ID" value="NZ_JAJEQM010000019.1"/>
</dbReference>
<evidence type="ECO:0000259" key="3">
    <source>
        <dbReference type="Pfam" id="PF18838"/>
    </source>
</evidence>
<comment type="caution">
    <text evidence="4">The sequence shown here is derived from an EMBL/GenBank/DDBJ whole genome shotgun (WGS) entry which is preliminary data.</text>
</comment>
<dbReference type="AlphaFoldDB" id="A0AAE3JA14"/>